<accession>A0ABP7LTV4</accession>
<proteinExistence type="predicted"/>
<dbReference type="RefSeq" id="WP_345554413.1">
    <property type="nucleotide sequence ID" value="NZ_BAAAZA010000061.1"/>
</dbReference>
<reference evidence="2" key="1">
    <citation type="journal article" date="2019" name="Int. J. Syst. Evol. Microbiol.">
        <title>The Global Catalogue of Microorganisms (GCM) 10K type strain sequencing project: providing services to taxonomists for standard genome sequencing and annotation.</title>
        <authorList>
            <consortium name="The Broad Institute Genomics Platform"/>
            <consortium name="The Broad Institute Genome Sequencing Center for Infectious Disease"/>
            <person name="Wu L."/>
            <person name="Ma J."/>
        </authorList>
    </citation>
    <scope>NUCLEOTIDE SEQUENCE [LARGE SCALE GENOMIC DNA]</scope>
    <source>
        <strain evidence="2">JCM 16578</strain>
    </source>
</reference>
<evidence type="ECO:0000313" key="1">
    <source>
        <dbReference type="EMBL" id="GAA3905813.1"/>
    </source>
</evidence>
<gene>
    <name evidence="1" type="ORF">GCM10022207_89000</name>
</gene>
<sequence length="99" mass="10830">MFTAQFSPVLAMDSTAKASPMMTIPVRVLGSAPRRQNVMSLRVYVSYDGGKNWKALTIRQGKVVVRNPAVGKGISFRAEVTDTKGDKATLSIYDAYRGM</sequence>
<name>A0ABP7LTV4_9ACTN</name>
<protein>
    <submittedName>
        <fullName evidence="1">Uncharacterized protein</fullName>
    </submittedName>
</protein>
<comment type="caution">
    <text evidence="1">The sequence shown here is derived from an EMBL/GenBank/DDBJ whole genome shotgun (WGS) entry which is preliminary data.</text>
</comment>
<dbReference type="EMBL" id="BAAAZA010000061">
    <property type="protein sequence ID" value="GAA3905813.1"/>
    <property type="molecule type" value="Genomic_DNA"/>
</dbReference>
<dbReference type="Proteomes" id="UP001501563">
    <property type="component" value="Unassembled WGS sequence"/>
</dbReference>
<evidence type="ECO:0000313" key="2">
    <source>
        <dbReference type="Proteomes" id="UP001501563"/>
    </source>
</evidence>
<organism evidence="1 2">
    <name type="scientific">Streptomyces lannensis</name>
    <dbReference type="NCBI Taxonomy" id="766498"/>
    <lineage>
        <taxon>Bacteria</taxon>
        <taxon>Bacillati</taxon>
        <taxon>Actinomycetota</taxon>
        <taxon>Actinomycetes</taxon>
        <taxon>Kitasatosporales</taxon>
        <taxon>Streptomycetaceae</taxon>
        <taxon>Streptomyces</taxon>
    </lineage>
</organism>
<keyword evidence="2" id="KW-1185">Reference proteome</keyword>